<dbReference type="InterPro" id="IPR001173">
    <property type="entry name" value="Glyco_trans_2-like"/>
</dbReference>
<dbReference type="Proteomes" id="UP000176186">
    <property type="component" value="Unassembled WGS sequence"/>
</dbReference>
<gene>
    <name evidence="2" type="ORF">A2363_02985</name>
</gene>
<organism evidence="2 3">
    <name type="scientific">Candidatus Gottesmanbacteria bacterium RIFOXYB1_FULL_47_11</name>
    <dbReference type="NCBI Taxonomy" id="1798401"/>
    <lineage>
        <taxon>Bacteria</taxon>
        <taxon>Candidatus Gottesmaniibacteriota</taxon>
    </lineage>
</organism>
<dbReference type="Pfam" id="PF00535">
    <property type="entry name" value="Glycos_transf_2"/>
    <property type="match status" value="1"/>
</dbReference>
<dbReference type="STRING" id="1798401.A2363_02985"/>
<protein>
    <recommendedName>
        <fullName evidence="1">Glycosyltransferase 2-like domain-containing protein</fullName>
    </recommendedName>
</protein>
<dbReference type="Gene3D" id="3.90.550.10">
    <property type="entry name" value="Spore Coat Polysaccharide Biosynthesis Protein SpsA, Chain A"/>
    <property type="match status" value="1"/>
</dbReference>
<dbReference type="InterPro" id="IPR029044">
    <property type="entry name" value="Nucleotide-diphossugar_trans"/>
</dbReference>
<evidence type="ECO:0000313" key="2">
    <source>
        <dbReference type="EMBL" id="OGG35714.1"/>
    </source>
</evidence>
<proteinExistence type="predicted"/>
<reference evidence="2 3" key="1">
    <citation type="journal article" date="2016" name="Nat. Commun.">
        <title>Thousands of microbial genomes shed light on interconnected biogeochemical processes in an aquifer system.</title>
        <authorList>
            <person name="Anantharaman K."/>
            <person name="Brown C.T."/>
            <person name="Hug L.A."/>
            <person name="Sharon I."/>
            <person name="Castelle C.J."/>
            <person name="Probst A.J."/>
            <person name="Thomas B.C."/>
            <person name="Singh A."/>
            <person name="Wilkins M.J."/>
            <person name="Karaoz U."/>
            <person name="Brodie E.L."/>
            <person name="Williams K.H."/>
            <person name="Hubbard S.S."/>
            <person name="Banfield J.F."/>
        </authorList>
    </citation>
    <scope>NUCLEOTIDE SEQUENCE [LARGE SCALE GENOMIC DNA]</scope>
</reference>
<feature type="domain" description="Glycosyltransferase 2-like" evidence="1">
    <location>
        <begin position="7"/>
        <end position="152"/>
    </location>
</feature>
<accession>A0A1F6BFK7</accession>
<dbReference type="SUPFAM" id="SSF53448">
    <property type="entry name" value="Nucleotide-diphospho-sugar transferases"/>
    <property type="match status" value="1"/>
</dbReference>
<evidence type="ECO:0000313" key="3">
    <source>
        <dbReference type="Proteomes" id="UP000176186"/>
    </source>
</evidence>
<name>A0A1F6BFK7_9BACT</name>
<dbReference type="CDD" id="cd02511">
    <property type="entry name" value="Beta4Glucosyltransferase"/>
    <property type="match status" value="1"/>
</dbReference>
<dbReference type="PANTHER" id="PTHR43630">
    <property type="entry name" value="POLY-BETA-1,6-N-ACETYL-D-GLUCOSAMINE SYNTHASE"/>
    <property type="match status" value="1"/>
</dbReference>
<evidence type="ECO:0000259" key="1">
    <source>
        <dbReference type="Pfam" id="PF00535"/>
    </source>
</evidence>
<dbReference type="EMBL" id="MFKE01000007">
    <property type="protein sequence ID" value="OGG35714.1"/>
    <property type="molecule type" value="Genomic_DNA"/>
</dbReference>
<sequence length="248" mass="28807">MNKVTLSAIIIAKNEEQRLAKCMASVSFCDEVIVVDNDSKDNTGDIAVRHGAKVIESKGQDFASIRELGLHEAAGKWVLYIDADEEVPEALQKEIRSAVRSPEVTAYRVKRDTYFLGHHWPYKDMVERLFLKSALKGWHGKLHETPVYTGTTNTLKHPMIHRTHRTLEEMVSKTNDWSEIEAKLRMDAHHPPVVWWRLLRVMFTGFTRSYIDQRGWRAGTVGWIESIYQAFSMFITYAKLWEMQQKKR</sequence>
<dbReference type="AlphaFoldDB" id="A0A1F6BFK7"/>
<dbReference type="PANTHER" id="PTHR43630:SF2">
    <property type="entry name" value="GLYCOSYLTRANSFERASE"/>
    <property type="match status" value="1"/>
</dbReference>
<comment type="caution">
    <text evidence="2">The sequence shown here is derived from an EMBL/GenBank/DDBJ whole genome shotgun (WGS) entry which is preliminary data.</text>
</comment>